<dbReference type="NCBIfam" id="TIGR01297">
    <property type="entry name" value="CDF"/>
    <property type="match status" value="1"/>
</dbReference>
<reference evidence="12" key="1">
    <citation type="submission" date="2023-07" db="EMBL/GenBank/DDBJ databases">
        <title>Genomic Encyclopedia of Type Strains, Phase IV (KMG-IV): sequencing the most valuable type-strain genomes for metagenomic binning, comparative biology and taxonomic classification.</title>
        <authorList>
            <person name="Goeker M."/>
        </authorList>
    </citation>
    <scope>NUCLEOTIDE SEQUENCE</scope>
    <source>
        <strain evidence="12">DSM 21202</strain>
    </source>
</reference>
<dbReference type="Proteomes" id="UP001229244">
    <property type="component" value="Unassembled WGS sequence"/>
</dbReference>
<keyword evidence="4" id="KW-1003">Cell membrane</keyword>
<feature type="transmembrane region" description="Helical" evidence="9">
    <location>
        <begin position="32"/>
        <end position="55"/>
    </location>
</feature>
<evidence type="ECO:0000256" key="2">
    <source>
        <dbReference type="ARBA" id="ARBA00008114"/>
    </source>
</evidence>
<evidence type="ECO:0000313" key="13">
    <source>
        <dbReference type="Proteomes" id="UP001229244"/>
    </source>
</evidence>
<dbReference type="InterPro" id="IPR036837">
    <property type="entry name" value="Cation_efflux_CTD_sf"/>
</dbReference>
<dbReference type="InterPro" id="IPR050291">
    <property type="entry name" value="CDF_Transporter"/>
</dbReference>
<dbReference type="PANTHER" id="PTHR43840:SF15">
    <property type="entry name" value="MITOCHONDRIAL METAL TRANSPORTER 1-RELATED"/>
    <property type="match status" value="1"/>
</dbReference>
<gene>
    <name evidence="12" type="ORF">J2S73_003615</name>
</gene>
<dbReference type="InterPro" id="IPR002524">
    <property type="entry name" value="Cation_efflux"/>
</dbReference>
<evidence type="ECO:0000256" key="5">
    <source>
        <dbReference type="ARBA" id="ARBA00022692"/>
    </source>
</evidence>
<dbReference type="Pfam" id="PF16916">
    <property type="entry name" value="ZT_dimer"/>
    <property type="match status" value="1"/>
</dbReference>
<feature type="transmembrane region" description="Helical" evidence="9">
    <location>
        <begin position="149"/>
        <end position="171"/>
    </location>
</feature>
<feature type="transmembrane region" description="Helical" evidence="9">
    <location>
        <begin position="106"/>
        <end position="129"/>
    </location>
</feature>
<evidence type="ECO:0000256" key="3">
    <source>
        <dbReference type="ARBA" id="ARBA00022448"/>
    </source>
</evidence>
<dbReference type="GO" id="GO:0015341">
    <property type="term" value="F:zinc efflux antiporter activity"/>
    <property type="evidence" value="ECO:0007669"/>
    <property type="project" value="TreeGrafter"/>
</dbReference>
<sequence length="296" mass="31064">MTKTLKLGAISIAIAIVVFALKYAAYRLTGSVAILSDALESIVNIAAAFAAFVALRVSSLPADDNHPFGHSKAEYLSAVVEGVLIVVAAIAIAHESYKDLVDPRPITTPVIGLAVVGVATAINAVWAVVLIRAGRRMRSMALVADGRHLYTDVVTSGGVIAGIALAAVTGWQILDPLLAIVVAMNILWSGWRLIRESVAGLMDEAVSPALLDEIKAVITENGGGAIQMHDLRTRHAGHRTFIEFHLVVDGGMTVSASHAICDRLEAAIRSHVPGAVVTIHVEPETKAKSSGVPVSE</sequence>
<dbReference type="GO" id="GO:0015086">
    <property type="term" value="F:cadmium ion transmembrane transporter activity"/>
    <property type="evidence" value="ECO:0007669"/>
    <property type="project" value="TreeGrafter"/>
</dbReference>
<dbReference type="AlphaFoldDB" id="A0AAE3VS29"/>
<dbReference type="EMBL" id="JAUSUL010000004">
    <property type="protein sequence ID" value="MDQ0317138.1"/>
    <property type="molecule type" value="Genomic_DNA"/>
</dbReference>
<evidence type="ECO:0000256" key="4">
    <source>
        <dbReference type="ARBA" id="ARBA00022475"/>
    </source>
</evidence>
<evidence type="ECO:0000313" key="12">
    <source>
        <dbReference type="EMBL" id="MDQ0317138.1"/>
    </source>
</evidence>
<keyword evidence="6 9" id="KW-1133">Transmembrane helix</keyword>
<comment type="caution">
    <text evidence="12">The sequence shown here is derived from an EMBL/GenBank/DDBJ whole genome shotgun (WGS) entry which is preliminary data.</text>
</comment>
<dbReference type="SUPFAM" id="SSF160240">
    <property type="entry name" value="Cation efflux protein cytoplasmic domain-like"/>
    <property type="match status" value="1"/>
</dbReference>
<dbReference type="FunFam" id="3.30.70.1350:FF:000002">
    <property type="entry name" value="Ferrous-iron efflux pump FieF"/>
    <property type="match status" value="1"/>
</dbReference>
<protein>
    <recommendedName>
        <fullName evidence="8">Protein p34</fullName>
    </recommendedName>
</protein>
<keyword evidence="5 9" id="KW-0812">Transmembrane</keyword>
<keyword evidence="13" id="KW-1185">Reference proteome</keyword>
<dbReference type="GO" id="GO:0006882">
    <property type="term" value="P:intracellular zinc ion homeostasis"/>
    <property type="evidence" value="ECO:0007669"/>
    <property type="project" value="TreeGrafter"/>
</dbReference>
<evidence type="ECO:0000256" key="9">
    <source>
        <dbReference type="SAM" id="Phobius"/>
    </source>
</evidence>
<organism evidence="12 13">
    <name type="scientific">Amorphus orientalis</name>
    <dbReference type="NCBI Taxonomy" id="649198"/>
    <lineage>
        <taxon>Bacteria</taxon>
        <taxon>Pseudomonadati</taxon>
        <taxon>Pseudomonadota</taxon>
        <taxon>Alphaproteobacteria</taxon>
        <taxon>Hyphomicrobiales</taxon>
        <taxon>Amorphaceae</taxon>
        <taxon>Amorphus</taxon>
    </lineage>
</organism>
<proteinExistence type="inferred from homology"/>
<dbReference type="Gene3D" id="1.20.1510.10">
    <property type="entry name" value="Cation efflux protein transmembrane domain"/>
    <property type="match status" value="1"/>
</dbReference>
<evidence type="ECO:0000259" key="11">
    <source>
        <dbReference type="Pfam" id="PF16916"/>
    </source>
</evidence>
<accession>A0AAE3VS29</accession>
<dbReference type="PANTHER" id="PTHR43840">
    <property type="entry name" value="MITOCHONDRIAL METAL TRANSPORTER 1-RELATED"/>
    <property type="match status" value="1"/>
</dbReference>
<feature type="domain" description="Cation efflux protein cytoplasmic" evidence="11">
    <location>
        <begin position="208"/>
        <end position="284"/>
    </location>
</feature>
<dbReference type="Pfam" id="PF01545">
    <property type="entry name" value="Cation_efflux"/>
    <property type="match status" value="1"/>
</dbReference>
<dbReference type="InterPro" id="IPR027469">
    <property type="entry name" value="Cation_efflux_TMD_sf"/>
</dbReference>
<keyword evidence="3" id="KW-0813">Transport</keyword>
<feature type="domain" description="Cation efflux protein transmembrane" evidence="10">
    <location>
        <begin position="10"/>
        <end position="202"/>
    </location>
</feature>
<name>A0AAE3VS29_9HYPH</name>
<dbReference type="InterPro" id="IPR027470">
    <property type="entry name" value="Cation_efflux_CTD"/>
</dbReference>
<dbReference type="GO" id="GO:0005886">
    <property type="term" value="C:plasma membrane"/>
    <property type="evidence" value="ECO:0007669"/>
    <property type="project" value="UniProtKB-SubCell"/>
</dbReference>
<evidence type="ECO:0000256" key="6">
    <source>
        <dbReference type="ARBA" id="ARBA00022989"/>
    </source>
</evidence>
<evidence type="ECO:0000256" key="1">
    <source>
        <dbReference type="ARBA" id="ARBA00004651"/>
    </source>
</evidence>
<dbReference type="InterPro" id="IPR058533">
    <property type="entry name" value="Cation_efflux_TM"/>
</dbReference>
<feature type="transmembrane region" description="Helical" evidence="9">
    <location>
        <begin position="75"/>
        <end position="94"/>
    </location>
</feature>
<dbReference type="GO" id="GO:0015093">
    <property type="term" value="F:ferrous iron transmembrane transporter activity"/>
    <property type="evidence" value="ECO:0007669"/>
    <property type="project" value="TreeGrafter"/>
</dbReference>
<evidence type="ECO:0000256" key="7">
    <source>
        <dbReference type="ARBA" id="ARBA00023136"/>
    </source>
</evidence>
<evidence type="ECO:0000256" key="8">
    <source>
        <dbReference type="ARBA" id="ARBA00068882"/>
    </source>
</evidence>
<keyword evidence="7 9" id="KW-0472">Membrane</keyword>
<evidence type="ECO:0000259" key="10">
    <source>
        <dbReference type="Pfam" id="PF01545"/>
    </source>
</evidence>
<dbReference type="SUPFAM" id="SSF161111">
    <property type="entry name" value="Cation efflux protein transmembrane domain-like"/>
    <property type="match status" value="1"/>
</dbReference>
<dbReference type="Gene3D" id="3.30.70.1350">
    <property type="entry name" value="Cation efflux protein, cytoplasmic domain"/>
    <property type="match status" value="1"/>
</dbReference>
<comment type="similarity">
    <text evidence="2">Belongs to the cation diffusion facilitator (CDF) transporter (TC 2.A.4) family.</text>
</comment>
<dbReference type="RefSeq" id="WP_306887038.1">
    <property type="nucleotide sequence ID" value="NZ_JAUSUL010000004.1"/>
</dbReference>
<comment type="subcellular location">
    <subcellularLocation>
        <location evidence="1">Cell membrane</location>
        <topology evidence="1">Multi-pass membrane protein</topology>
    </subcellularLocation>
</comment>
<feature type="transmembrane region" description="Helical" evidence="9">
    <location>
        <begin position="7"/>
        <end position="26"/>
    </location>
</feature>